<evidence type="ECO:0000256" key="5">
    <source>
        <dbReference type="ARBA" id="ARBA00022840"/>
    </source>
</evidence>
<organism evidence="7 8">
    <name type="scientific">Roseateles subflavus</name>
    <dbReference type="NCBI Taxonomy" id="3053353"/>
    <lineage>
        <taxon>Bacteria</taxon>
        <taxon>Pseudomonadati</taxon>
        <taxon>Pseudomonadota</taxon>
        <taxon>Betaproteobacteria</taxon>
        <taxon>Burkholderiales</taxon>
        <taxon>Sphaerotilaceae</taxon>
        <taxon>Roseateles</taxon>
    </lineage>
</organism>
<evidence type="ECO:0000256" key="4">
    <source>
        <dbReference type="ARBA" id="ARBA00022777"/>
    </source>
</evidence>
<dbReference type="EMBL" id="JASVDS010000007">
    <property type="protein sequence ID" value="MDL5034222.1"/>
    <property type="molecule type" value="Genomic_DNA"/>
</dbReference>
<dbReference type="SUPFAM" id="SSF53613">
    <property type="entry name" value="Ribokinase-like"/>
    <property type="match status" value="1"/>
</dbReference>
<keyword evidence="5" id="KW-0067">ATP-binding</keyword>
<dbReference type="InterPro" id="IPR050306">
    <property type="entry name" value="PfkB_Carbo_kinase"/>
</dbReference>
<dbReference type="Gene3D" id="3.40.1190.20">
    <property type="match status" value="1"/>
</dbReference>
<dbReference type="RefSeq" id="WP_285984295.1">
    <property type="nucleotide sequence ID" value="NZ_JASVDS010000007.1"/>
</dbReference>
<dbReference type="InterPro" id="IPR011611">
    <property type="entry name" value="PfkB_dom"/>
</dbReference>
<evidence type="ECO:0000259" key="6">
    <source>
        <dbReference type="Pfam" id="PF00294"/>
    </source>
</evidence>
<name>A0ABT7LMX7_9BURK</name>
<gene>
    <name evidence="7" type="ORF">QRD43_20140</name>
</gene>
<proteinExistence type="inferred from homology"/>
<dbReference type="PROSITE" id="PS00583">
    <property type="entry name" value="PFKB_KINASES_1"/>
    <property type="match status" value="1"/>
</dbReference>
<dbReference type="PANTHER" id="PTHR43085:SF1">
    <property type="entry name" value="PSEUDOURIDINE KINASE-RELATED"/>
    <property type="match status" value="1"/>
</dbReference>
<comment type="similarity">
    <text evidence="1">Belongs to the carbohydrate kinase PfkB family.</text>
</comment>
<evidence type="ECO:0000256" key="1">
    <source>
        <dbReference type="ARBA" id="ARBA00010688"/>
    </source>
</evidence>
<dbReference type="InterPro" id="IPR029056">
    <property type="entry name" value="Ribokinase-like"/>
</dbReference>
<dbReference type="InterPro" id="IPR002173">
    <property type="entry name" value="Carboh/pur_kinase_PfkB_CS"/>
</dbReference>
<evidence type="ECO:0000256" key="3">
    <source>
        <dbReference type="ARBA" id="ARBA00022741"/>
    </source>
</evidence>
<sequence>MNAVLHPGVMLVGEALVDEFAEQPVAGGAPLNVARSLAALGVPATLVSRLGVSQHLGPGTGASAADAGARLVLASLRRFGLDERGLQFDTAHATGRVSVVEEGGTHAFHIHPDAAWDHLDGAAARALLQARPPAVLYFGSLAQRAPASRAAIQALLQDARRLRCLRYLDLNLREGCMEPALVAGSLAQADWLKLNDPELLQVHQWFGSGPLDPLQPAPQLQPAVQALMRRFGVQRLILTRGAAGYACFGARGEVLAEGTGQQDLTLVDTVGAGDAFSAMTLAAHLRGLDIAHALHLANGYAAAICGQRGPIPDKDPFFQPWQQALAQAGVATA</sequence>
<dbReference type="GO" id="GO:0016301">
    <property type="term" value="F:kinase activity"/>
    <property type="evidence" value="ECO:0007669"/>
    <property type="project" value="UniProtKB-KW"/>
</dbReference>
<dbReference type="Proteomes" id="UP001238603">
    <property type="component" value="Unassembled WGS sequence"/>
</dbReference>
<keyword evidence="2" id="KW-0808">Transferase</keyword>
<dbReference type="Pfam" id="PF00294">
    <property type="entry name" value="PfkB"/>
    <property type="match status" value="1"/>
</dbReference>
<reference evidence="7 8" key="1">
    <citation type="submission" date="2023-06" db="EMBL/GenBank/DDBJ databases">
        <title>Pelomonas sp. APW6 16S ribosomal RNA gene genome sequencing and assembly.</title>
        <authorList>
            <person name="Woo H."/>
        </authorList>
    </citation>
    <scope>NUCLEOTIDE SEQUENCE [LARGE SCALE GENOMIC DNA]</scope>
    <source>
        <strain evidence="7 8">APW6</strain>
    </source>
</reference>
<evidence type="ECO:0000313" key="7">
    <source>
        <dbReference type="EMBL" id="MDL5034222.1"/>
    </source>
</evidence>
<keyword evidence="4 7" id="KW-0418">Kinase</keyword>
<evidence type="ECO:0000313" key="8">
    <source>
        <dbReference type="Proteomes" id="UP001238603"/>
    </source>
</evidence>
<evidence type="ECO:0000256" key="2">
    <source>
        <dbReference type="ARBA" id="ARBA00022679"/>
    </source>
</evidence>
<keyword evidence="3" id="KW-0547">Nucleotide-binding</keyword>
<comment type="caution">
    <text evidence="7">The sequence shown here is derived from an EMBL/GenBank/DDBJ whole genome shotgun (WGS) entry which is preliminary data.</text>
</comment>
<accession>A0ABT7LMX7</accession>
<keyword evidence="8" id="KW-1185">Reference proteome</keyword>
<feature type="domain" description="Carbohydrate kinase PfkB" evidence="6">
    <location>
        <begin position="25"/>
        <end position="312"/>
    </location>
</feature>
<protein>
    <submittedName>
        <fullName evidence="7">PfkB family carbohydrate kinase</fullName>
    </submittedName>
</protein>
<dbReference type="PANTHER" id="PTHR43085">
    <property type="entry name" value="HEXOKINASE FAMILY MEMBER"/>
    <property type="match status" value="1"/>
</dbReference>